<keyword evidence="4" id="KW-1185">Reference proteome</keyword>
<dbReference type="Gene3D" id="4.10.60.10">
    <property type="entry name" value="Zinc finger, CCHC-type"/>
    <property type="match status" value="1"/>
</dbReference>
<dbReference type="GO" id="GO:0008270">
    <property type="term" value="F:zinc ion binding"/>
    <property type="evidence" value="ECO:0007669"/>
    <property type="project" value="UniProtKB-KW"/>
</dbReference>
<organism evidence="3 4">
    <name type="scientific">Cajanus cajan</name>
    <name type="common">Pigeon pea</name>
    <name type="synonym">Cajanus indicus</name>
    <dbReference type="NCBI Taxonomy" id="3821"/>
    <lineage>
        <taxon>Eukaryota</taxon>
        <taxon>Viridiplantae</taxon>
        <taxon>Streptophyta</taxon>
        <taxon>Embryophyta</taxon>
        <taxon>Tracheophyta</taxon>
        <taxon>Spermatophyta</taxon>
        <taxon>Magnoliopsida</taxon>
        <taxon>eudicotyledons</taxon>
        <taxon>Gunneridae</taxon>
        <taxon>Pentapetalae</taxon>
        <taxon>rosids</taxon>
        <taxon>fabids</taxon>
        <taxon>Fabales</taxon>
        <taxon>Fabaceae</taxon>
        <taxon>Papilionoideae</taxon>
        <taxon>50 kb inversion clade</taxon>
        <taxon>NPAAA clade</taxon>
        <taxon>indigoferoid/millettioid clade</taxon>
        <taxon>Phaseoleae</taxon>
        <taxon>Cajanus</taxon>
    </lineage>
</organism>
<accession>A0A151RPU1</accession>
<keyword evidence="1" id="KW-0863">Zinc-finger</keyword>
<keyword evidence="1" id="KW-0479">Metal-binding</keyword>
<gene>
    <name evidence="3" type="ORF">KK1_033907</name>
</gene>
<sequence length="124" mass="14639">MIKLISSNYYIWKPRMEDILYCKDLYEPWQNEGKKPYAMSDSILTLMNRKTLLLLSSLLENGRLRIRSDVKCYYCHKKGHMKRECRKLKREQRENGDASNVATTIFHGNEVIFVCDNTLVNLTS</sequence>
<dbReference type="AlphaFoldDB" id="A0A151RPU1"/>
<name>A0A151RPU1_CAJCA</name>
<dbReference type="InterPro" id="IPR036875">
    <property type="entry name" value="Znf_CCHC_sf"/>
</dbReference>
<dbReference type="Proteomes" id="UP000075243">
    <property type="component" value="Unassembled WGS sequence"/>
</dbReference>
<dbReference type="Gramene" id="C.cajan_32348.t">
    <property type="protein sequence ID" value="C.cajan_32348.t"/>
    <property type="gene ID" value="C.cajan_32348"/>
</dbReference>
<evidence type="ECO:0000313" key="4">
    <source>
        <dbReference type="Proteomes" id="UP000075243"/>
    </source>
</evidence>
<dbReference type="EMBL" id="KQ483621">
    <property type="protein sequence ID" value="KYP44560.1"/>
    <property type="molecule type" value="Genomic_DNA"/>
</dbReference>
<dbReference type="GO" id="GO:0003676">
    <property type="term" value="F:nucleic acid binding"/>
    <property type="evidence" value="ECO:0007669"/>
    <property type="project" value="InterPro"/>
</dbReference>
<evidence type="ECO:0000259" key="2">
    <source>
        <dbReference type="PROSITE" id="PS50158"/>
    </source>
</evidence>
<dbReference type="SMART" id="SM00343">
    <property type="entry name" value="ZnF_C2HC"/>
    <property type="match status" value="1"/>
</dbReference>
<proteinExistence type="predicted"/>
<evidence type="ECO:0000256" key="1">
    <source>
        <dbReference type="PROSITE-ProRule" id="PRU00047"/>
    </source>
</evidence>
<evidence type="ECO:0000313" key="3">
    <source>
        <dbReference type="EMBL" id="KYP44560.1"/>
    </source>
</evidence>
<feature type="domain" description="CCHC-type" evidence="2">
    <location>
        <begin position="71"/>
        <end position="87"/>
    </location>
</feature>
<dbReference type="SUPFAM" id="SSF57756">
    <property type="entry name" value="Retrovirus zinc finger-like domains"/>
    <property type="match status" value="1"/>
</dbReference>
<reference evidence="3" key="1">
    <citation type="journal article" date="2012" name="Nat. Biotechnol.">
        <title>Draft genome sequence of pigeonpea (Cajanus cajan), an orphan legume crop of resource-poor farmers.</title>
        <authorList>
            <person name="Varshney R.K."/>
            <person name="Chen W."/>
            <person name="Li Y."/>
            <person name="Bharti A.K."/>
            <person name="Saxena R.K."/>
            <person name="Schlueter J.A."/>
            <person name="Donoghue M.T."/>
            <person name="Azam S."/>
            <person name="Fan G."/>
            <person name="Whaley A.M."/>
            <person name="Farmer A.D."/>
            <person name="Sheridan J."/>
            <person name="Iwata A."/>
            <person name="Tuteja R."/>
            <person name="Penmetsa R.V."/>
            <person name="Wu W."/>
            <person name="Upadhyaya H.D."/>
            <person name="Yang S.P."/>
            <person name="Shah T."/>
            <person name="Saxena K.B."/>
            <person name="Michael T."/>
            <person name="McCombie W.R."/>
            <person name="Yang B."/>
            <person name="Zhang G."/>
            <person name="Yang H."/>
            <person name="Wang J."/>
            <person name="Spillane C."/>
            <person name="Cook D.R."/>
            <person name="May G.D."/>
            <person name="Xu X."/>
            <person name="Jackson S.A."/>
        </authorList>
    </citation>
    <scope>NUCLEOTIDE SEQUENCE [LARGE SCALE GENOMIC DNA]</scope>
</reference>
<dbReference type="PROSITE" id="PS50158">
    <property type="entry name" value="ZF_CCHC"/>
    <property type="match status" value="1"/>
</dbReference>
<dbReference type="InterPro" id="IPR001878">
    <property type="entry name" value="Znf_CCHC"/>
</dbReference>
<protein>
    <recommendedName>
        <fullName evidence="2">CCHC-type domain-containing protein</fullName>
    </recommendedName>
</protein>
<keyword evidence="1" id="KW-0862">Zinc</keyword>